<dbReference type="InterPro" id="IPR022134">
    <property type="entry name" value="DUF3667"/>
</dbReference>
<evidence type="ECO:0000313" key="2">
    <source>
        <dbReference type="EMBL" id="MCV9389348.1"/>
    </source>
</evidence>
<accession>A0ABT3D0M2</accession>
<dbReference type="Proteomes" id="UP001300692">
    <property type="component" value="Unassembled WGS sequence"/>
</dbReference>
<keyword evidence="3" id="KW-1185">Reference proteome</keyword>
<evidence type="ECO:0000313" key="3">
    <source>
        <dbReference type="Proteomes" id="UP001300692"/>
    </source>
</evidence>
<dbReference type="EMBL" id="JAOYOD010000001">
    <property type="protein sequence ID" value="MCV9389348.1"/>
    <property type="molecule type" value="Genomic_DNA"/>
</dbReference>
<keyword evidence="1" id="KW-0472">Membrane</keyword>
<name>A0ABT3D0M2_9BACT</name>
<organism evidence="2 3">
    <name type="scientific">Reichenbachiella ulvae</name>
    <dbReference type="NCBI Taxonomy" id="2980104"/>
    <lineage>
        <taxon>Bacteria</taxon>
        <taxon>Pseudomonadati</taxon>
        <taxon>Bacteroidota</taxon>
        <taxon>Cytophagia</taxon>
        <taxon>Cytophagales</taxon>
        <taxon>Reichenbachiellaceae</taxon>
        <taxon>Reichenbachiella</taxon>
    </lineage>
</organism>
<evidence type="ECO:0000256" key="1">
    <source>
        <dbReference type="SAM" id="Phobius"/>
    </source>
</evidence>
<keyword evidence="1" id="KW-0812">Transmembrane</keyword>
<comment type="caution">
    <text evidence="2">The sequence shown here is derived from an EMBL/GenBank/DDBJ whole genome shotgun (WGS) entry which is preliminary data.</text>
</comment>
<sequence>MNCPNCNQVIEQKYCSNCGQPAQLPRIDFQYIKREIASVLSLDKGILLTIRELILRPGENIRSFLQEDRNRLVKPVIFLILCSLVYSIAQGILKFEDGYINVHSDESTSSVMMIFNWVQGNYGYANIMMSFLFALWVKLFFRKNNYNFFEILVLMFFVMGIGMLIYAVFGIAENITSLKILHLGGMLGLIYVSWAIGQFFQPHKAIIYVKSFLAYLLGMVSFVITLVSIGILLDWWLQ</sequence>
<feature type="transmembrane region" description="Helical" evidence="1">
    <location>
        <begin position="148"/>
        <end position="168"/>
    </location>
</feature>
<feature type="transmembrane region" description="Helical" evidence="1">
    <location>
        <begin position="180"/>
        <end position="200"/>
    </location>
</feature>
<feature type="transmembrane region" description="Helical" evidence="1">
    <location>
        <begin position="122"/>
        <end position="141"/>
    </location>
</feature>
<feature type="transmembrane region" description="Helical" evidence="1">
    <location>
        <begin position="212"/>
        <end position="237"/>
    </location>
</feature>
<proteinExistence type="predicted"/>
<keyword evidence="1" id="KW-1133">Transmembrane helix</keyword>
<dbReference type="Pfam" id="PF12412">
    <property type="entry name" value="DUF3667"/>
    <property type="match status" value="1"/>
</dbReference>
<gene>
    <name evidence="2" type="ORF">N7U62_21965</name>
</gene>
<feature type="transmembrane region" description="Helical" evidence="1">
    <location>
        <begin position="72"/>
        <end position="93"/>
    </location>
</feature>
<dbReference type="RefSeq" id="WP_264140269.1">
    <property type="nucleotide sequence ID" value="NZ_JAOYOD010000001.1"/>
</dbReference>
<reference evidence="2 3" key="1">
    <citation type="submission" date="2022-10" db="EMBL/GenBank/DDBJ databases">
        <title>Comparative genomics and taxonomic characterization of three novel marine species of genus Reichenbachiella exhibiting antioxidant and polysaccharide degradation activities.</title>
        <authorList>
            <person name="Muhammad N."/>
            <person name="Lee Y.-J."/>
            <person name="Ko J."/>
            <person name="Kim S.-G."/>
        </authorList>
    </citation>
    <scope>NUCLEOTIDE SEQUENCE [LARGE SCALE GENOMIC DNA]</scope>
    <source>
        <strain evidence="2 3">ABR2-5</strain>
    </source>
</reference>
<protein>
    <submittedName>
        <fullName evidence="2">DUF3667 domain-containing protein</fullName>
    </submittedName>
</protein>